<keyword evidence="4" id="KW-1185">Reference proteome</keyword>
<dbReference type="PROSITE" id="PS51257">
    <property type="entry name" value="PROKAR_LIPOPROTEIN"/>
    <property type="match status" value="1"/>
</dbReference>
<feature type="signal peptide" evidence="2">
    <location>
        <begin position="1"/>
        <end position="25"/>
    </location>
</feature>
<organism evidence="3 4">
    <name type="scientific">Chaetomium fimeti</name>
    <dbReference type="NCBI Taxonomy" id="1854472"/>
    <lineage>
        <taxon>Eukaryota</taxon>
        <taxon>Fungi</taxon>
        <taxon>Dikarya</taxon>
        <taxon>Ascomycota</taxon>
        <taxon>Pezizomycotina</taxon>
        <taxon>Sordariomycetes</taxon>
        <taxon>Sordariomycetidae</taxon>
        <taxon>Sordariales</taxon>
        <taxon>Chaetomiaceae</taxon>
        <taxon>Chaetomium</taxon>
    </lineage>
</organism>
<dbReference type="AlphaFoldDB" id="A0AAE0LVC4"/>
<keyword evidence="1" id="KW-0812">Transmembrane</keyword>
<feature type="transmembrane region" description="Helical" evidence="1">
    <location>
        <begin position="68"/>
        <end position="85"/>
    </location>
</feature>
<keyword evidence="1" id="KW-0472">Membrane</keyword>
<name>A0AAE0LVC4_9PEZI</name>
<keyword evidence="2" id="KW-0732">Signal</keyword>
<gene>
    <name evidence="3" type="ORF">B0H64DRAFT_370744</name>
</gene>
<feature type="chain" id="PRO_5042049624" evidence="2">
    <location>
        <begin position="26"/>
        <end position="182"/>
    </location>
</feature>
<accession>A0AAE0LVC4</accession>
<evidence type="ECO:0000313" key="3">
    <source>
        <dbReference type="EMBL" id="KAK3298219.1"/>
    </source>
</evidence>
<evidence type="ECO:0000256" key="2">
    <source>
        <dbReference type="SAM" id="SignalP"/>
    </source>
</evidence>
<evidence type="ECO:0000313" key="4">
    <source>
        <dbReference type="Proteomes" id="UP001278766"/>
    </source>
</evidence>
<evidence type="ECO:0000256" key="1">
    <source>
        <dbReference type="SAM" id="Phobius"/>
    </source>
</evidence>
<sequence>MRVSGLFGAITSAITLLGCLPGAAAYKDGIWSSFRQTIGKAFPNSGAGGRMHSQNIEPRERQDDPPDVILFLLFVLSAFLFRFRIINFNLGRIWTPSKCCLVDHIPRNLIFADIDWLRHLIRCGLWDWHYGEWWLSIPVLSIWFLDWKQHRHWVSNGVCTVEYWHVFCLDLAKRRSPDHTDD</sequence>
<dbReference type="GeneID" id="87839051"/>
<proteinExistence type="predicted"/>
<dbReference type="EMBL" id="JAUEPN010000002">
    <property type="protein sequence ID" value="KAK3298219.1"/>
    <property type="molecule type" value="Genomic_DNA"/>
</dbReference>
<protein>
    <submittedName>
        <fullName evidence="3">Uncharacterized protein</fullName>
    </submittedName>
</protein>
<reference evidence="3" key="1">
    <citation type="journal article" date="2023" name="Mol. Phylogenet. Evol.">
        <title>Genome-scale phylogeny and comparative genomics of the fungal order Sordariales.</title>
        <authorList>
            <person name="Hensen N."/>
            <person name="Bonometti L."/>
            <person name="Westerberg I."/>
            <person name="Brannstrom I.O."/>
            <person name="Guillou S."/>
            <person name="Cros-Aarteil S."/>
            <person name="Calhoun S."/>
            <person name="Haridas S."/>
            <person name="Kuo A."/>
            <person name="Mondo S."/>
            <person name="Pangilinan J."/>
            <person name="Riley R."/>
            <person name="LaButti K."/>
            <person name="Andreopoulos B."/>
            <person name="Lipzen A."/>
            <person name="Chen C."/>
            <person name="Yan M."/>
            <person name="Daum C."/>
            <person name="Ng V."/>
            <person name="Clum A."/>
            <person name="Steindorff A."/>
            <person name="Ohm R.A."/>
            <person name="Martin F."/>
            <person name="Silar P."/>
            <person name="Natvig D.O."/>
            <person name="Lalanne C."/>
            <person name="Gautier V."/>
            <person name="Ament-Velasquez S.L."/>
            <person name="Kruys A."/>
            <person name="Hutchinson M.I."/>
            <person name="Powell A.J."/>
            <person name="Barry K."/>
            <person name="Miller A.N."/>
            <person name="Grigoriev I.V."/>
            <person name="Debuchy R."/>
            <person name="Gladieux P."/>
            <person name="Hiltunen Thoren M."/>
            <person name="Johannesson H."/>
        </authorList>
    </citation>
    <scope>NUCLEOTIDE SEQUENCE</scope>
    <source>
        <strain evidence="3">CBS 168.71</strain>
    </source>
</reference>
<reference evidence="3" key="2">
    <citation type="submission" date="2023-06" db="EMBL/GenBank/DDBJ databases">
        <authorList>
            <consortium name="Lawrence Berkeley National Laboratory"/>
            <person name="Haridas S."/>
            <person name="Hensen N."/>
            <person name="Bonometti L."/>
            <person name="Westerberg I."/>
            <person name="Brannstrom I.O."/>
            <person name="Guillou S."/>
            <person name="Cros-Aarteil S."/>
            <person name="Calhoun S."/>
            <person name="Kuo A."/>
            <person name="Mondo S."/>
            <person name="Pangilinan J."/>
            <person name="Riley R."/>
            <person name="Labutti K."/>
            <person name="Andreopoulos B."/>
            <person name="Lipzen A."/>
            <person name="Chen C."/>
            <person name="Yanf M."/>
            <person name="Daum C."/>
            <person name="Ng V."/>
            <person name="Clum A."/>
            <person name="Steindorff A."/>
            <person name="Ohm R."/>
            <person name="Martin F."/>
            <person name="Silar P."/>
            <person name="Natvig D."/>
            <person name="Lalanne C."/>
            <person name="Gautier V."/>
            <person name="Ament-Velasquez S.L."/>
            <person name="Kruys A."/>
            <person name="Hutchinson M.I."/>
            <person name="Powell A.J."/>
            <person name="Barry K."/>
            <person name="Miller A.N."/>
            <person name="Grigoriev I.V."/>
            <person name="Debuchy R."/>
            <person name="Gladieux P."/>
            <person name="Thoren M.H."/>
            <person name="Johannesson H."/>
        </authorList>
    </citation>
    <scope>NUCLEOTIDE SEQUENCE</scope>
    <source>
        <strain evidence="3">CBS 168.71</strain>
    </source>
</reference>
<dbReference type="RefSeq" id="XP_062661733.1">
    <property type="nucleotide sequence ID" value="XM_062802103.1"/>
</dbReference>
<keyword evidence="1" id="KW-1133">Transmembrane helix</keyword>
<dbReference type="Proteomes" id="UP001278766">
    <property type="component" value="Unassembled WGS sequence"/>
</dbReference>
<comment type="caution">
    <text evidence="3">The sequence shown here is derived from an EMBL/GenBank/DDBJ whole genome shotgun (WGS) entry which is preliminary data.</text>
</comment>